<dbReference type="InterPro" id="IPR051328">
    <property type="entry name" value="T7SS_ABC-Transporter"/>
</dbReference>
<evidence type="ECO:0000256" key="1">
    <source>
        <dbReference type="ARBA" id="ARBA00004141"/>
    </source>
</evidence>
<comment type="subcellular location">
    <subcellularLocation>
        <location evidence="1">Membrane</location>
        <topology evidence="1">Multi-pass membrane protein</topology>
    </subcellularLocation>
</comment>
<evidence type="ECO:0000259" key="6">
    <source>
        <dbReference type="Pfam" id="PF12698"/>
    </source>
</evidence>
<dbReference type="InterPro" id="IPR017501">
    <property type="entry name" value="Phage_infect_YhgE_C"/>
</dbReference>
<dbReference type="Pfam" id="PF12698">
    <property type="entry name" value="ABC2_membrane_3"/>
    <property type="match status" value="1"/>
</dbReference>
<dbReference type="PANTHER" id="PTHR43077">
    <property type="entry name" value="TRANSPORT PERMEASE YVFS-RELATED"/>
    <property type="match status" value="1"/>
</dbReference>
<feature type="transmembrane region" description="Helical" evidence="5">
    <location>
        <begin position="6"/>
        <end position="27"/>
    </location>
</feature>
<organism evidence="7 8">
    <name type="scientific">Blautia obeum</name>
    <dbReference type="NCBI Taxonomy" id="40520"/>
    <lineage>
        <taxon>Bacteria</taxon>
        <taxon>Bacillati</taxon>
        <taxon>Bacillota</taxon>
        <taxon>Clostridia</taxon>
        <taxon>Lachnospirales</taxon>
        <taxon>Lachnospiraceae</taxon>
        <taxon>Blautia</taxon>
    </lineage>
</organism>
<dbReference type="EMBL" id="CYZD01000010">
    <property type="protein sequence ID" value="CUO41582.1"/>
    <property type="molecule type" value="Genomic_DNA"/>
</dbReference>
<proteinExistence type="predicted"/>
<dbReference type="InterPro" id="IPR013525">
    <property type="entry name" value="ABC2_TM"/>
</dbReference>
<feature type="transmembrane region" description="Helical" evidence="5">
    <location>
        <begin position="34"/>
        <end position="54"/>
    </location>
</feature>
<dbReference type="AlphaFoldDB" id="A0A174EU00"/>
<dbReference type="GO" id="GO:0140359">
    <property type="term" value="F:ABC-type transporter activity"/>
    <property type="evidence" value="ECO:0007669"/>
    <property type="project" value="InterPro"/>
</dbReference>
<evidence type="ECO:0000313" key="8">
    <source>
        <dbReference type="Proteomes" id="UP000095409"/>
    </source>
</evidence>
<keyword evidence="4 5" id="KW-0472">Membrane</keyword>
<keyword evidence="3 5" id="KW-1133">Transmembrane helix</keyword>
<dbReference type="GO" id="GO:0016020">
    <property type="term" value="C:membrane"/>
    <property type="evidence" value="ECO:0007669"/>
    <property type="project" value="UniProtKB-SubCell"/>
</dbReference>
<evidence type="ECO:0000256" key="5">
    <source>
        <dbReference type="SAM" id="Phobius"/>
    </source>
</evidence>
<feature type="domain" description="ABC-2 type transporter transmembrane" evidence="6">
    <location>
        <begin position="9"/>
        <end position="109"/>
    </location>
</feature>
<gene>
    <name evidence="7" type="ORF">ERS852394_02142</name>
</gene>
<protein>
    <submittedName>
        <fullName evidence="7">YhgE/Pip C-terminal domain</fullName>
    </submittedName>
</protein>
<dbReference type="Proteomes" id="UP000095409">
    <property type="component" value="Unassembled WGS sequence"/>
</dbReference>
<reference evidence="7 8" key="1">
    <citation type="submission" date="2015-09" db="EMBL/GenBank/DDBJ databases">
        <authorList>
            <consortium name="Pathogen Informatics"/>
        </authorList>
    </citation>
    <scope>NUCLEOTIDE SEQUENCE [LARGE SCALE GENOMIC DNA]</scope>
    <source>
        <strain evidence="7 8">2789STDY5608837</strain>
    </source>
</reference>
<sequence length="135" mass="15043">MNPVEMTKTILFAALTGACFTSIMYFFNITFGKVGSFLMLIFMVVQLAGSAGTYPVEISPSFVAKIHYYLPFTYTVNAFRSTICGGESIRQAVIVLIGLTIIFSILTILQFNHMARRKKQGKLVLLDWLEEKGVA</sequence>
<accession>A0A174EU00</accession>
<evidence type="ECO:0000256" key="2">
    <source>
        <dbReference type="ARBA" id="ARBA00022692"/>
    </source>
</evidence>
<evidence type="ECO:0000313" key="7">
    <source>
        <dbReference type="EMBL" id="CUO41582.1"/>
    </source>
</evidence>
<name>A0A174EU00_9FIRM</name>
<dbReference type="NCBIfam" id="TIGR03062">
    <property type="entry name" value="pip_yhgE_Cterm"/>
    <property type="match status" value="1"/>
</dbReference>
<keyword evidence="2 5" id="KW-0812">Transmembrane</keyword>
<evidence type="ECO:0000256" key="4">
    <source>
        <dbReference type="ARBA" id="ARBA00023136"/>
    </source>
</evidence>
<evidence type="ECO:0000256" key="3">
    <source>
        <dbReference type="ARBA" id="ARBA00022989"/>
    </source>
</evidence>
<dbReference type="PANTHER" id="PTHR43077:SF5">
    <property type="entry name" value="PHAGE INFECTION PROTEIN"/>
    <property type="match status" value="1"/>
</dbReference>
<feature type="transmembrane region" description="Helical" evidence="5">
    <location>
        <begin position="89"/>
        <end position="109"/>
    </location>
</feature>